<proteinExistence type="predicted"/>
<reference evidence="2" key="1">
    <citation type="submission" date="2016-04" db="EMBL/GenBank/DDBJ databases">
        <authorList>
            <person name="Calderon-Fernandez G.M.Sr."/>
        </authorList>
    </citation>
    <scope>NUCLEOTIDE SEQUENCE</scope>
    <source>
        <strain evidence="2">Int1</strain>
        <tissue evidence="2">Integument</tissue>
    </source>
</reference>
<accession>A0A161M4P8</accession>
<feature type="signal peptide" evidence="1">
    <location>
        <begin position="1"/>
        <end position="34"/>
    </location>
</feature>
<name>A0A161M4P8_TRIIF</name>
<evidence type="ECO:0000256" key="1">
    <source>
        <dbReference type="SAM" id="SignalP"/>
    </source>
</evidence>
<keyword evidence="1" id="KW-0732">Signal</keyword>
<dbReference type="AlphaFoldDB" id="A0A161M4P8"/>
<feature type="chain" id="PRO_5007824964" evidence="1">
    <location>
        <begin position="35"/>
        <end position="168"/>
    </location>
</feature>
<sequence length="168" mass="18698">KITRRESQREIIVMSRTVLLLLVISVCSLVGCVAEPDIIQHSRAKRLTAFAKPASPSQPPIVGKGKECKSDRECEVIPYTTCTIDVRDQRRRCICKDGNPPANGQCQNRPRGLREACRSDAECLEGAECKINPNATTTAAKRQPVCLCREGRIEMANQCNEDEEELKD</sequence>
<feature type="non-terminal residue" evidence="2">
    <location>
        <position position="1"/>
    </location>
</feature>
<reference evidence="2" key="2">
    <citation type="journal article" date="2017" name="J. Med. Entomol.">
        <title>Transcriptome Analysis of the Triatoma infestans (Hemiptera: Reduviidae) Integument.</title>
        <authorList>
            <person name="Calderon-Fernandez G.M."/>
            <person name="Moriconi D.E."/>
            <person name="Dulbecco A.B."/>
            <person name="Juarez M.P."/>
        </authorList>
    </citation>
    <scope>NUCLEOTIDE SEQUENCE</scope>
    <source>
        <strain evidence="2">Int1</strain>
        <tissue evidence="2">Integument</tissue>
    </source>
</reference>
<dbReference type="EMBL" id="GEMB01004037">
    <property type="protein sequence ID" value="JAR99224.1"/>
    <property type="molecule type" value="Transcribed_RNA"/>
</dbReference>
<organism evidence="2">
    <name type="scientific">Triatoma infestans</name>
    <name type="common">Assassin bug</name>
    <dbReference type="NCBI Taxonomy" id="30076"/>
    <lineage>
        <taxon>Eukaryota</taxon>
        <taxon>Metazoa</taxon>
        <taxon>Ecdysozoa</taxon>
        <taxon>Arthropoda</taxon>
        <taxon>Hexapoda</taxon>
        <taxon>Insecta</taxon>
        <taxon>Pterygota</taxon>
        <taxon>Neoptera</taxon>
        <taxon>Paraneoptera</taxon>
        <taxon>Hemiptera</taxon>
        <taxon>Heteroptera</taxon>
        <taxon>Panheteroptera</taxon>
        <taxon>Cimicomorpha</taxon>
        <taxon>Reduviidae</taxon>
        <taxon>Triatominae</taxon>
        <taxon>Triatoma</taxon>
    </lineage>
</organism>
<evidence type="ECO:0000313" key="2">
    <source>
        <dbReference type="EMBL" id="JAR99224.1"/>
    </source>
</evidence>
<protein>
    <submittedName>
        <fullName evidence="2">Uncharacterized protein</fullName>
    </submittedName>
</protein>